<sequence length="683" mass="76026">MPTDKTISERLKLGQASYKSGNLVEASHHLKSASKSCACQTGKPNLECTCVNFSDACKNRTLDSALRTSCKCPRRANKRCKDESHITALGSLVMVAIKAKDHKLAQIYAQNLIYLAPRDPRGYLRLGQVLRLMEKHHTALSVYQQGIGLVARANPDHSGLKTLKEQESILRKLTSQVDPLEALPAELLVLVLGQLNTRHHCRCLRLSKSWKAFMESQAARPTWTCQHFDSKISKAPPRTIKPYMAQRYLVKYPGGQLRSLRLDDCRSIPLVRDKLTAVLRACPQLQHLALDGEVMLETGELPPLEKMPKLISLKLAREVTIRMQLLQHLIEASRETLEELDLYKLPFQDQGNLMLPTPTRWPVLPRLSALRLRGWNKRHRVDMDYIVYNTPNLQTVWIDFMSYTTNPTIAAAARSGRPCWPKLKRAYVGEDVVFGPVGAARFPPLPECLEELVVNHQALLSDSVFHPPYVTEAAVAGTEDWGAGRREEIQVYDAPHNVALGALMMPAWHLPCLKTIVLKGSAPLTHMALRCLIGPAISSDRLRYLEIHPFPWGQFGPRGQAREWAGPSDGATGVTTLGVNMLNGELGRNVSNVDDALLQLVGLFPNLVNLDIGSETVASPTLGRILGSNGVQTIYHSQGASMFEVKDWAESRGKNVVQGRYYDYYAHNQMVESTGGVVNGLTK</sequence>
<dbReference type="AlphaFoldDB" id="A0A9P8ZXB0"/>
<dbReference type="InterPro" id="IPR011990">
    <property type="entry name" value="TPR-like_helical_dom_sf"/>
</dbReference>
<dbReference type="SUPFAM" id="SSF48452">
    <property type="entry name" value="TPR-like"/>
    <property type="match status" value="1"/>
</dbReference>
<dbReference type="InterPro" id="IPR032675">
    <property type="entry name" value="LRR_dom_sf"/>
</dbReference>
<dbReference type="Proteomes" id="UP000758603">
    <property type="component" value="Unassembled WGS sequence"/>
</dbReference>
<dbReference type="Gene3D" id="1.25.40.10">
    <property type="entry name" value="Tetratricopeptide repeat domain"/>
    <property type="match status" value="1"/>
</dbReference>
<proteinExistence type="predicted"/>
<dbReference type="Gene3D" id="1.20.1280.50">
    <property type="match status" value="1"/>
</dbReference>
<keyword evidence="3" id="KW-1185">Reference proteome</keyword>
<dbReference type="SUPFAM" id="SSF81383">
    <property type="entry name" value="F-box domain"/>
    <property type="match status" value="1"/>
</dbReference>
<evidence type="ECO:0000259" key="1">
    <source>
        <dbReference type="Pfam" id="PF00646"/>
    </source>
</evidence>
<evidence type="ECO:0000313" key="2">
    <source>
        <dbReference type="EMBL" id="KAH6652819.1"/>
    </source>
</evidence>
<protein>
    <recommendedName>
        <fullName evidence="1">F-box domain-containing protein</fullName>
    </recommendedName>
</protein>
<dbReference type="SUPFAM" id="SSF52047">
    <property type="entry name" value="RNI-like"/>
    <property type="match status" value="1"/>
</dbReference>
<dbReference type="Gene3D" id="3.80.10.10">
    <property type="entry name" value="Ribonuclease Inhibitor"/>
    <property type="match status" value="1"/>
</dbReference>
<dbReference type="RefSeq" id="XP_045957096.1">
    <property type="nucleotide sequence ID" value="XM_046100172.1"/>
</dbReference>
<organism evidence="2 3">
    <name type="scientific">Truncatella angustata</name>
    <dbReference type="NCBI Taxonomy" id="152316"/>
    <lineage>
        <taxon>Eukaryota</taxon>
        <taxon>Fungi</taxon>
        <taxon>Dikarya</taxon>
        <taxon>Ascomycota</taxon>
        <taxon>Pezizomycotina</taxon>
        <taxon>Sordariomycetes</taxon>
        <taxon>Xylariomycetidae</taxon>
        <taxon>Amphisphaeriales</taxon>
        <taxon>Sporocadaceae</taxon>
        <taxon>Truncatella</taxon>
    </lineage>
</organism>
<gene>
    <name evidence="2" type="ORF">BKA67DRAFT_536536</name>
</gene>
<dbReference type="EMBL" id="JAGPXC010000005">
    <property type="protein sequence ID" value="KAH6652819.1"/>
    <property type="molecule type" value="Genomic_DNA"/>
</dbReference>
<dbReference type="OrthoDB" id="629492at2759"/>
<name>A0A9P8ZXB0_9PEZI</name>
<dbReference type="GeneID" id="70129064"/>
<dbReference type="Pfam" id="PF00646">
    <property type="entry name" value="F-box"/>
    <property type="match status" value="1"/>
</dbReference>
<dbReference type="InterPro" id="IPR036047">
    <property type="entry name" value="F-box-like_dom_sf"/>
</dbReference>
<feature type="domain" description="F-box" evidence="1">
    <location>
        <begin position="181"/>
        <end position="216"/>
    </location>
</feature>
<accession>A0A9P8ZXB0</accession>
<evidence type="ECO:0000313" key="3">
    <source>
        <dbReference type="Proteomes" id="UP000758603"/>
    </source>
</evidence>
<dbReference type="InterPro" id="IPR001810">
    <property type="entry name" value="F-box_dom"/>
</dbReference>
<comment type="caution">
    <text evidence="2">The sequence shown here is derived from an EMBL/GenBank/DDBJ whole genome shotgun (WGS) entry which is preliminary data.</text>
</comment>
<reference evidence="2" key="1">
    <citation type="journal article" date="2021" name="Nat. Commun.">
        <title>Genetic determinants of endophytism in the Arabidopsis root mycobiome.</title>
        <authorList>
            <person name="Mesny F."/>
            <person name="Miyauchi S."/>
            <person name="Thiergart T."/>
            <person name="Pickel B."/>
            <person name="Atanasova L."/>
            <person name="Karlsson M."/>
            <person name="Huettel B."/>
            <person name="Barry K.W."/>
            <person name="Haridas S."/>
            <person name="Chen C."/>
            <person name="Bauer D."/>
            <person name="Andreopoulos W."/>
            <person name="Pangilinan J."/>
            <person name="LaButti K."/>
            <person name="Riley R."/>
            <person name="Lipzen A."/>
            <person name="Clum A."/>
            <person name="Drula E."/>
            <person name="Henrissat B."/>
            <person name="Kohler A."/>
            <person name="Grigoriev I.V."/>
            <person name="Martin F.M."/>
            <person name="Hacquard S."/>
        </authorList>
    </citation>
    <scope>NUCLEOTIDE SEQUENCE</scope>
    <source>
        <strain evidence="2">MPI-SDFR-AT-0073</strain>
    </source>
</reference>